<sequence>MPKCINSCYNLESFWKTWHASFNKWLARYMYISLGGSQRKLLNVWVIFTFVPIWHDLEWKLLSWAWLACVFFILEMLVKSAAKSFQGTKQMNERTHMLLLPLYPMVIRFPKGQDANPTRIVPFREVCVANAFKIATSLIMTGIELPGQLAESIHQRFRLFYKRESCSSVDSEEFEPEALVDSGVAHRKDNSEVKTGWKRHIEHSPITAMVDLNQEQTASPTGADMSAKKKELLSTAMKRTSEWIFSQEIPSDVTVHIGAASFSLHKFPLVSKCGYIRKMVTKSSDINLSTIDLPHIPGGAEAFELAAKFCYGINFEISTENIATLRCVAEHLEMTEDYAVSNLVGRTEAYLNEVALKSLAGAISILHSSENLFPTAEETKLVSRCIDAIAYITCRDSQFCAVNRAESGTEHLKSVVDWWADNLTVLRIDIFHRVLIAMMARGFKQYALGPILMLYAQKSLRGLEMFGTGRKKIEPRQEHEKRVVLETIVSLLPRENNSMSAHPALSDMERKKVCSLMDCQKLSREACAHAAQNDRLPVQTVVQVLFYEQQRLREAMDSGSLTSGLESPALPPKLNLYTTDHIRPLKRENQELKFELVKMKMKLKEMEKPTDSPSPSDLSASDKPSMPRKSFIGTVSRKLGRLYPFLRGDGFITPKGQSKPSRDRRHSIS</sequence>
<comment type="subcellular location">
    <subcellularLocation>
        <location evidence="1">Membrane</location>
        <topology evidence="1">Multi-pass membrane protein</topology>
    </subcellularLocation>
</comment>
<dbReference type="InterPro" id="IPR004299">
    <property type="entry name" value="MBOAT_fam"/>
</dbReference>
<dbReference type="InterPro" id="IPR000210">
    <property type="entry name" value="BTB/POZ_dom"/>
</dbReference>
<dbReference type="EMBL" id="SDRB02003248">
    <property type="protein sequence ID" value="THG18102.1"/>
    <property type="molecule type" value="Genomic_DNA"/>
</dbReference>
<dbReference type="UniPathway" id="UPA00143"/>
<dbReference type="Proteomes" id="UP000306102">
    <property type="component" value="Unassembled WGS sequence"/>
</dbReference>
<evidence type="ECO:0000256" key="1">
    <source>
        <dbReference type="ARBA" id="ARBA00004141"/>
    </source>
</evidence>
<keyword evidence="13" id="KW-1185">Reference proteome</keyword>
<evidence type="ECO:0000256" key="8">
    <source>
        <dbReference type="PROSITE-ProRule" id="PRU00982"/>
    </source>
</evidence>
<feature type="region of interest" description="Disordered" evidence="9">
    <location>
        <begin position="646"/>
        <end position="669"/>
    </location>
</feature>
<dbReference type="InterPro" id="IPR027356">
    <property type="entry name" value="NPH3_dom"/>
</dbReference>
<evidence type="ECO:0000259" key="10">
    <source>
        <dbReference type="PROSITE" id="PS50097"/>
    </source>
</evidence>
<dbReference type="SUPFAM" id="SSF54695">
    <property type="entry name" value="POZ domain"/>
    <property type="match status" value="1"/>
</dbReference>
<evidence type="ECO:0000256" key="2">
    <source>
        <dbReference type="ARBA" id="ARBA00004906"/>
    </source>
</evidence>
<evidence type="ECO:0000256" key="4">
    <source>
        <dbReference type="ARBA" id="ARBA00022692"/>
    </source>
</evidence>
<keyword evidence="4" id="KW-0812">Transmembrane</keyword>
<reference evidence="12 13" key="1">
    <citation type="journal article" date="2018" name="Proc. Natl. Acad. Sci. U.S.A.">
        <title>Draft genome sequence of Camellia sinensis var. sinensis provides insights into the evolution of the tea genome and tea quality.</title>
        <authorList>
            <person name="Wei C."/>
            <person name="Yang H."/>
            <person name="Wang S."/>
            <person name="Zhao J."/>
            <person name="Liu C."/>
            <person name="Gao L."/>
            <person name="Xia E."/>
            <person name="Lu Y."/>
            <person name="Tai Y."/>
            <person name="She G."/>
            <person name="Sun J."/>
            <person name="Cao H."/>
            <person name="Tong W."/>
            <person name="Gao Q."/>
            <person name="Li Y."/>
            <person name="Deng W."/>
            <person name="Jiang X."/>
            <person name="Wang W."/>
            <person name="Chen Q."/>
            <person name="Zhang S."/>
            <person name="Li H."/>
            <person name="Wu J."/>
            <person name="Wang P."/>
            <person name="Li P."/>
            <person name="Shi C."/>
            <person name="Zheng F."/>
            <person name="Jian J."/>
            <person name="Huang B."/>
            <person name="Shan D."/>
            <person name="Shi M."/>
            <person name="Fang C."/>
            <person name="Yue Y."/>
            <person name="Li F."/>
            <person name="Li D."/>
            <person name="Wei S."/>
            <person name="Han B."/>
            <person name="Jiang C."/>
            <person name="Yin Y."/>
            <person name="Xia T."/>
            <person name="Zhang Z."/>
            <person name="Bennetzen J.L."/>
            <person name="Zhao S."/>
            <person name="Wan X."/>
        </authorList>
    </citation>
    <scope>NUCLEOTIDE SEQUENCE [LARGE SCALE GENOMIC DNA]</scope>
    <source>
        <strain evidence="13">cv. Shuchazao</strain>
        <tissue evidence="12">Leaf</tissue>
    </source>
</reference>
<dbReference type="PROSITE" id="PS51649">
    <property type="entry name" value="NPH3"/>
    <property type="match status" value="2"/>
</dbReference>
<evidence type="ECO:0000256" key="7">
    <source>
        <dbReference type="ARBA" id="ARBA00023136"/>
    </source>
</evidence>
<dbReference type="InterPro" id="IPR011333">
    <property type="entry name" value="SKP1/BTB/POZ_sf"/>
</dbReference>
<keyword evidence="7" id="KW-0472">Membrane</keyword>
<organism evidence="12 13">
    <name type="scientific">Camellia sinensis var. sinensis</name>
    <name type="common">China tea</name>
    <dbReference type="NCBI Taxonomy" id="542762"/>
    <lineage>
        <taxon>Eukaryota</taxon>
        <taxon>Viridiplantae</taxon>
        <taxon>Streptophyta</taxon>
        <taxon>Embryophyta</taxon>
        <taxon>Tracheophyta</taxon>
        <taxon>Spermatophyta</taxon>
        <taxon>Magnoliopsida</taxon>
        <taxon>eudicotyledons</taxon>
        <taxon>Gunneridae</taxon>
        <taxon>Pentapetalae</taxon>
        <taxon>asterids</taxon>
        <taxon>Ericales</taxon>
        <taxon>Theaceae</taxon>
        <taxon>Camellia</taxon>
    </lineage>
</organism>
<evidence type="ECO:0000259" key="11">
    <source>
        <dbReference type="PROSITE" id="PS51649"/>
    </source>
</evidence>
<dbReference type="Pfam" id="PF03000">
    <property type="entry name" value="NPH3"/>
    <property type="match status" value="1"/>
</dbReference>
<dbReference type="Gene3D" id="3.30.710.10">
    <property type="entry name" value="Potassium Channel Kv1.1, Chain A"/>
    <property type="match status" value="1"/>
</dbReference>
<keyword evidence="5" id="KW-0833">Ubl conjugation pathway</keyword>
<proteinExistence type="inferred from homology"/>
<evidence type="ECO:0000256" key="3">
    <source>
        <dbReference type="ARBA" id="ARBA00022553"/>
    </source>
</evidence>
<feature type="domain" description="BTB" evidence="10">
    <location>
        <begin position="251"/>
        <end position="319"/>
    </location>
</feature>
<evidence type="ECO:0000313" key="12">
    <source>
        <dbReference type="EMBL" id="THG18102.1"/>
    </source>
</evidence>
<evidence type="ECO:0000256" key="5">
    <source>
        <dbReference type="ARBA" id="ARBA00022786"/>
    </source>
</evidence>
<comment type="similarity">
    <text evidence="8">Belongs to the NPH3 family.</text>
</comment>
<feature type="domain" description="NPH3" evidence="11">
    <location>
        <begin position="499"/>
        <end position="551"/>
    </location>
</feature>
<keyword evidence="3" id="KW-0597">Phosphoprotein</keyword>
<dbReference type="AlphaFoldDB" id="A0A4S4EP33"/>
<dbReference type="FunFam" id="3.30.710.10:FF:000168">
    <property type="entry name" value="BTB/POZ domain-containing protein At1g03010"/>
    <property type="match status" value="1"/>
</dbReference>
<dbReference type="GO" id="GO:0019432">
    <property type="term" value="P:triglyceride biosynthetic process"/>
    <property type="evidence" value="ECO:0007669"/>
    <property type="project" value="UniProtKB-ARBA"/>
</dbReference>
<protein>
    <recommendedName>
        <fullName evidence="14">NPH3 domain-containing protein</fullName>
    </recommendedName>
</protein>
<dbReference type="Pfam" id="PF00651">
    <property type="entry name" value="BTB"/>
    <property type="match status" value="1"/>
</dbReference>
<keyword evidence="6" id="KW-1133">Transmembrane helix</keyword>
<evidence type="ECO:0008006" key="14">
    <source>
        <dbReference type="Google" id="ProtNLM"/>
    </source>
</evidence>
<dbReference type="GO" id="GO:0016567">
    <property type="term" value="P:protein ubiquitination"/>
    <property type="evidence" value="ECO:0007669"/>
    <property type="project" value="UniProtKB-UniPathway"/>
</dbReference>
<evidence type="ECO:0000313" key="13">
    <source>
        <dbReference type="Proteomes" id="UP000306102"/>
    </source>
</evidence>
<dbReference type="GO" id="GO:0016020">
    <property type="term" value="C:membrane"/>
    <property type="evidence" value="ECO:0007669"/>
    <property type="project" value="UniProtKB-SubCell"/>
</dbReference>
<accession>A0A4S4EP33</accession>
<dbReference type="Pfam" id="PF03062">
    <property type="entry name" value="MBOAT"/>
    <property type="match status" value="1"/>
</dbReference>
<name>A0A4S4EP33_CAMSN</name>
<dbReference type="PANTHER" id="PTHR32370">
    <property type="entry name" value="OS12G0117600 PROTEIN"/>
    <property type="match status" value="1"/>
</dbReference>
<evidence type="ECO:0000256" key="6">
    <source>
        <dbReference type="ARBA" id="ARBA00022989"/>
    </source>
</evidence>
<comment type="caution">
    <text evidence="12">The sequence shown here is derived from an EMBL/GenBank/DDBJ whole genome shotgun (WGS) entry which is preliminary data.</text>
</comment>
<feature type="region of interest" description="Disordered" evidence="9">
    <location>
        <begin position="605"/>
        <end position="633"/>
    </location>
</feature>
<comment type="pathway">
    <text evidence="2">Protein modification; protein ubiquitination.</text>
</comment>
<evidence type="ECO:0000256" key="9">
    <source>
        <dbReference type="SAM" id="MobiDB-lite"/>
    </source>
</evidence>
<dbReference type="PROSITE" id="PS50097">
    <property type="entry name" value="BTB"/>
    <property type="match status" value="1"/>
</dbReference>
<gene>
    <name evidence="12" type="ORF">TEA_024567</name>
</gene>
<dbReference type="InterPro" id="IPR043454">
    <property type="entry name" value="NPH3/RPT2-like"/>
</dbReference>
<feature type="domain" description="NPH3" evidence="11">
    <location>
        <begin position="417"/>
        <end position="498"/>
    </location>
</feature>
<feature type="compositionally biased region" description="Low complexity" evidence="9">
    <location>
        <begin position="611"/>
        <end position="624"/>
    </location>
</feature>